<keyword evidence="2 9" id="KW-0479">Metal-binding</keyword>
<dbReference type="Pfam" id="PF02727">
    <property type="entry name" value="Cu_amine_oxidN2"/>
    <property type="match status" value="1"/>
</dbReference>
<accession>A0AAX6I6G9</accession>
<dbReference type="GO" id="GO:0005507">
    <property type="term" value="F:copper ion binding"/>
    <property type="evidence" value="ECO:0007669"/>
    <property type="project" value="InterPro"/>
</dbReference>
<dbReference type="InterPro" id="IPR049947">
    <property type="entry name" value="Cu_Am_Ox_Cu-bd"/>
</dbReference>
<evidence type="ECO:0000256" key="3">
    <source>
        <dbReference type="ARBA" id="ARBA00022772"/>
    </source>
</evidence>
<feature type="domain" description="Copper amine oxidase N2-terminal" evidence="11">
    <location>
        <begin position="44"/>
        <end position="130"/>
    </location>
</feature>
<dbReference type="FunFam" id="3.10.450.40:FF:000005">
    <property type="entry name" value="Amine oxidase"/>
    <property type="match status" value="1"/>
</dbReference>
<dbReference type="FunFam" id="2.70.98.20:FF:000004">
    <property type="entry name" value="Amine oxidase"/>
    <property type="match status" value="1"/>
</dbReference>
<evidence type="ECO:0000256" key="6">
    <source>
        <dbReference type="ARBA" id="ARBA00023157"/>
    </source>
</evidence>
<dbReference type="EMBL" id="JANAVB010004399">
    <property type="protein sequence ID" value="KAJ6848876.1"/>
    <property type="molecule type" value="Genomic_DNA"/>
</dbReference>
<evidence type="ECO:0000256" key="1">
    <source>
        <dbReference type="ARBA" id="ARBA00007983"/>
    </source>
</evidence>
<evidence type="ECO:0000259" key="11">
    <source>
        <dbReference type="Pfam" id="PF02727"/>
    </source>
</evidence>
<keyword evidence="5 9" id="KW-0186">Copper</keyword>
<sequence length="687" mass="76587">MTPSYLSLSLSLSLSLNMTPKSLHPLLISLLLPLCLTLSLHNPHPLDPLTPSEISAVAGIVNSSLLGSSKSLAFHYVGLDEPDKPALYSYLSNPSRATLPPRRAFVIARADKQTHEVCVDIADRKVVSDRVYEGFGYPTLTFEEQIEASALPLNYTPFVESVKRRGEQMKDVVCTTFSVGWFGEAEQGKRVLKILCFLTGETVNLYMRPLEGITVVVDLEAMEIVEYEDRFVVPVPKAAGTDYRASRLKPPFGPQTKPATVVQPEGKGFEIDGHMIRWANWAFHLGFDARAGTVISLASVQDTKRGALRSVLYRGFLSEVFVPYMDPSEEWYYKNYFDAGEYGVGMLASSLQPTNDCPDNAAFMDAYYAGRDGQPVELHNIFCVFERSEGNPSWRHTELAMPEEVITEARGEVSLVVRMVSTVGNYDYVIDWEFKTSGSIKIGVSLTGILEVKATSYTHADQLTADEHGTLLAENIIGVYHDHFVTFYLDLDVDGSDNSFVKANIETVKVADGSSPRKSYWTVVRETAKTEVDARVELGSSQGDLLVVNPNRKTKVGNNVGYRIIGGSATSMLTDDDWPQIRASYSKKQVWVTAYNKSEKWAAGLYADESRGDDGLAVWSQRNRPIENTDIVLWYTVGFHHIPYQEDYPLMPMLSGGFELRPSNFFESNPLIRTEPFASTHWPNCTK</sequence>
<dbReference type="InterPro" id="IPR015798">
    <property type="entry name" value="Cu_amine_oxidase_C"/>
</dbReference>
<feature type="active site" description="Proton acceptor" evidence="7">
    <location>
        <position position="338"/>
    </location>
</feature>
<comment type="PTM">
    <text evidence="8 9">Topaquinone (TPQ) is generated by copper-dependent autoxidation of a specific tyrosyl residue.</text>
</comment>
<name>A0AAX6I6G9_IRIPA</name>
<dbReference type="InterPro" id="IPR000269">
    <property type="entry name" value="Cu_amine_oxidase"/>
</dbReference>
<dbReference type="InterPro" id="IPR016182">
    <property type="entry name" value="Cu_amine_oxidase_N-reg"/>
</dbReference>
<dbReference type="SUPFAM" id="SSF49998">
    <property type="entry name" value="Amine oxidase catalytic domain"/>
    <property type="match status" value="1"/>
</dbReference>
<evidence type="ECO:0000259" key="12">
    <source>
        <dbReference type="Pfam" id="PF02728"/>
    </source>
</evidence>
<gene>
    <name evidence="13" type="ORF">M6B38_272760</name>
</gene>
<dbReference type="Proteomes" id="UP001140949">
    <property type="component" value="Unassembled WGS sequence"/>
</dbReference>
<dbReference type="PANTHER" id="PTHR10638">
    <property type="entry name" value="COPPER AMINE OXIDASE"/>
    <property type="match status" value="1"/>
</dbReference>
<evidence type="ECO:0000256" key="7">
    <source>
        <dbReference type="PIRSR" id="PIRSR600269-50"/>
    </source>
</evidence>
<evidence type="ECO:0000313" key="14">
    <source>
        <dbReference type="Proteomes" id="UP001140949"/>
    </source>
</evidence>
<dbReference type="Pfam" id="PF02728">
    <property type="entry name" value="Cu_amine_oxidN3"/>
    <property type="match status" value="1"/>
</dbReference>
<keyword evidence="4 9" id="KW-0560">Oxidoreductase</keyword>
<dbReference type="Gene3D" id="3.10.450.40">
    <property type="match status" value="2"/>
</dbReference>
<feature type="modified residue" description="2',4',5'-topaquinone" evidence="8">
    <location>
        <position position="426"/>
    </location>
</feature>
<proteinExistence type="inferred from homology"/>
<dbReference type="FunFam" id="3.10.450.40:FF:000012">
    <property type="entry name" value="Amine oxidase"/>
    <property type="match status" value="1"/>
</dbReference>
<dbReference type="GO" id="GO:0048038">
    <property type="term" value="F:quinone binding"/>
    <property type="evidence" value="ECO:0007669"/>
    <property type="project" value="InterPro"/>
</dbReference>
<comment type="cofactor">
    <cofactor evidence="9">
        <name>Cu cation</name>
        <dbReference type="ChEBI" id="CHEBI:23378"/>
    </cofactor>
    <text evidence="9">Contains 1 topaquinone per subunit.</text>
</comment>
<reference evidence="13" key="1">
    <citation type="journal article" date="2023" name="GigaByte">
        <title>Genome assembly of the bearded iris, Iris pallida Lam.</title>
        <authorList>
            <person name="Bruccoleri R.E."/>
            <person name="Oakeley E.J."/>
            <person name="Faust A.M.E."/>
            <person name="Altorfer M."/>
            <person name="Dessus-Babus S."/>
            <person name="Burckhardt D."/>
            <person name="Oertli M."/>
            <person name="Naumann U."/>
            <person name="Petersen F."/>
            <person name="Wong J."/>
        </authorList>
    </citation>
    <scope>NUCLEOTIDE SEQUENCE</scope>
    <source>
        <strain evidence="13">GSM-AAB239-AS_SAM_17_03QT</strain>
    </source>
</reference>
<dbReference type="Pfam" id="PF01179">
    <property type="entry name" value="Cu_amine_oxid"/>
    <property type="match status" value="1"/>
</dbReference>
<evidence type="ECO:0000256" key="2">
    <source>
        <dbReference type="ARBA" id="ARBA00022723"/>
    </source>
</evidence>
<dbReference type="PROSITE" id="PS01165">
    <property type="entry name" value="COPPER_AMINE_OXID_2"/>
    <property type="match status" value="1"/>
</dbReference>
<dbReference type="GO" id="GO:0008131">
    <property type="term" value="F:primary methylamine oxidase activity"/>
    <property type="evidence" value="ECO:0007669"/>
    <property type="project" value="InterPro"/>
</dbReference>
<dbReference type="Gene3D" id="2.70.98.20">
    <property type="entry name" value="Copper amine oxidase, catalytic domain"/>
    <property type="match status" value="1"/>
</dbReference>
<dbReference type="PANTHER" id="PTHR10638:SF71">
    <property type="entry name" value="AMINE OXIDASE"/>
    <property type="match status" value="1"/>
</dbReference>
<comment type="similarity">
    <text evidence="1 9">Belongs to the copper/topaquinone oxidase family.</text>
</comment>
<dbReference type="InterPro" id="IPR049948">
    <property type="entry name" value="Cu_Am_ox_TPQ-bd"/>
</dbReference>
<evidence type="ECO:0000259" key="10">
    <source>
        <dbReference type="Pfam" id="PF01179"/>
    </source>
</evidence>
<reference evidence="13" key="2">
    <citation type="submission" date="2023-04" db="EMBL/GenBank/DDBJ databases">
        <authorList>
            <person name="Bruccoleri R.E."/>
            <person name="Oakeley E.J."/>
            <person name="Faust A.-M."/>
            <person name="Dessus-Babus S."/>
            <person name="Altorfer M."/>
            <person name="Burckhardt D."/>
            <person name="Oertli M."/>
            <person name="Naumann U."/>
            <person name="Petersen F."/>
            <person name="Wong J."/>
        </authorList>
    </citation>
    <scope>NUCLEOTIDE SEQUENCE</scope>
    <source>
        <strain evidence="13">GSM-AAB239-AS_SAM_17_03QT</strain>
        <tissue evidence="13">Leaf</tissue>
    </source>
</reference>
<feature type="domain" description="Copper amine oxidase N3-terminal" evidence="12">
    <location>
        <begin position="138"/>
        <end position="235"/>
    </location>
</feature>
<feature type="domain" description="Copper amine oxidase catalytic" evidence="10">
    <location>
        <begin position="260"/>
        <end position="671"/>
    </location>
</feature>
<dbReference type="GO" id="GO:0009308">
    <property type="term" value="P:amine metabolic process"/>
    <property type="evidence" value="ECO:0007669"/>
    <property type="project" value="UniProtKB-UniRule"/>
</dbReference>
<dbReference type="EC" id="1.4.3.-" evidence="9"/>
<evidence type="ECO:0000256" key="8">
    <source>
        <dbReference type="PIRSR" id="PIRSR600269-51"/>
    </source>
</evidence>
<feature type="active site" description="Schiff-base intermediate with substrate; via topaquinone" evidence="7">
    <location>
        <position position="426"/>
    </location>
</feature>
<keyword evidence="14" id="KW-1185">Reference proteome</keyword>
<dbReference type="InterPro" id="IPR036460">
    <property type="entry name" value="Cu_amine_oxidase_C_sf"/>
</dbReference>
<dbReference type="SUPFAM" id="SSF54416">
    <property type="entry name" value="Amine oxidase N-terminal region"/>
    <property type="match status" value="2"/>
</dbReference>
<organism evidence="13 14">
    <name type="scientific">Iris pallida</name>
    <name type="common">Sweet iris</name>
    <dbReference type="NCBI Taxonomy" id="29817"/>
    <lineage>
        <taxon>Eukaryota</taxon>
        <taxon>Viridiplantae</taxon>
        <taxon>Streptophyta</taxon>
        <taxon>Embryophyta</taxon>
        <taxon>Tracheophyta</taxon>
        <taxon>Spermatophyta</taxon>
        <taxon>Magnoliopsida</taxon>
        <taxon>Liliopsida</taxon>
        <taxon>Asparagales</taxon>
        <taxon>Iridaceae</taxon>
        <taxon>Iridoideae</taxon>
        <taxon>Irideae</taxon>
        <taxon>Iris</taxon>
    </lineage>
</organism>
<dbReference type="AlphaFoldDB" id="A0AAX6I6G9"/>
<evidence type="ECO:0000256" key="5">
    <source>
        <dbReference type="ARBA" id="ARBA00023008"/>
    </source>
</evidence>
<protein>
    <recommendedName>
        <fullName evidence="9">Amine oxidase</fullName>
        <ecNumber evidence="9">1.4.3.-</ecNumber>
    </recommendedName>
</protein>
<evidence type="ECO:0000256" key="9">
    <source>
        <dbReference type="RuleBase" id="RU000672"/>
    </source>
</evidence>
<evidence type="ECO:0000313" key="13">
    <source>
        <dbReference type="EMBL" id="KAJ6848876.1"/>
    </source>
</evidence>
<keyword evidence="3 7" id="KW-0801">TPQ</keyword>
<dbReference type="PROSITE" id="PS01164">
    <property type="entry name" value="COPPER_AMINE_OXID_1"/>
    <property type="match status" value="1"/>
</dbReference>
<dbReference type="InterPro" id="IPR015802">
    <property type="entry name" value="Cu_amine_oxidase_N3"/>
</dbReference>
<evidence type="ECO:0000256" key="4">
    <source>
        <dbReference type="ARBA" id="ARBA00023002"/>
    </source>
</evidence>
<keyword evidence="6" id="KW-1015">Disulfide bond</keyword>
<comment type="caution">
    <text evidence="13">The sequence shown here is derived from an EMBL/GenBank/DDBJ whole genome shotgun (WGS) entry which is preliminary data.</text>
</comment>
<dbReference type="InterPro" id="IPR015800">
    <property type="entry name" value="Cu_amine_oxidase_N2"/>
</dbReference>